<dbReference type="Proteomes" id="UP000782312">
    <property type="component" value="Unassembled WGS sequence"/>
</dbReference>
<dbReference type="Gene3D" id="3.20.20.140">
    <property type="entry name" value="Metal-dependent hydrolases"/>
    <property type="match status" value="1"/>
</dbReference>
<dbReference type="GO" id="GO:0003824">
    <property type="term" value="F:catalytic activity"/>
    <property type="evidence" value="ECO:0007669"/>
    <property type="project" value="InterPro"/>
</dbReference>
<evidence type="ECO:0000256" key="1">
    <source>
        <dbReference type="SAM" id="Phobius"/>
    </source>
</evidence>
<protein>
    <submittedName>
        <fullName evidence="4">PHP domain-containing protein</fullName>
    </submittedName>
</protein>
<name>A0A932HY53_UNCTE</name>
<dbReference type="Pfam" id="PF02811">
    <property type="entry name" value="PHP"/>
    <property type="match status" value="1"/>
</dbReference>
<organism evidence="4 5">
    <name type="scientific">Tectimicrobiota bacterium</name>
    <dbReference type="NCBI Taxonomy" id="2528274"/>
    <lineage>
        <taxon>Bacteria</taxon>
        <taxon>Pseudomonadati</taxon>
        <taxon>Nitrospinota/Tectimicrobiota group</taxon>
        <taxon>Candidatus Tectimicrobiota</taxon>
    </lineage>
</organism>
<keyword evidence="1" id="KW-1133">Transmembrane helix</keyword>
<dbReference type="SMART" id="SM00481">
    <property type="entry name" value="POLIIIAc"/>
    <property type="match status" value="1"/>
</dbReference>
<dbReference type="InterPro" id="IPR016195">
    <property type="entry name" value="Pol/histidinol_Pase-like"/>
</dbReference>
<dbReference type="EMBL" id="JACPUR010000016">
    <property type="protein sequence ID" value="MBI3127193.1"/>
    <property type="molecule type" value="Genomic_DNA"/>
</dbReference>
<evidence type="ECO:0000313" key="4">
    <source>
        <dbReference type="EMBL" id="MBI3127193.1"/>
    </source>
</evidence>
<gene>
    <name evidence="4" type="ORF">HYZ11_06285</name>
</gene>
<feature type="chain" id="PRO_5037380484" evidence="2">
    <location>
        <begin position="21"/>
        <end position="492"/>
    </location>
</feature>
<feature type="domain" description="Polymerase/histidinol phosphatase N-terminal" evidence="3">
    <location>
        <begin position="44"/>
        <end position="139"/>
    </location>
</feature>
<dbReference type="SUPFAM" id="SSF89550">
    <property type="entry name" value="PHP domain-like"/>
    <property type="match status" value="1"/>
</dbReference>
<keyword evidence="1" id="KW-0472">Membrane</keyword>
<dbReference type="InterPro" id="IPR003141">
    <property type="entry name" value="Pol/His_phosphatase_N"/>
</dbReference>
<reference evidence="4" key="1">
    <citation type="submission" date="2020-07" db="EMBL/GenBank/DDBJ databases">
        <title>Huge and variable diversity of episymbiotic CPR bacteria and DPANN archaea in groundwater ecosystems.</title>
        <authorList>
            <person name="He C.Y."/>
            <person name="Keren R."/>
            <person name="Whittaker M."/>
            <person name="Farag I.F."/>
            <person name="Doudna J."/>
            <person name="Cate J.H.D."/>
            <person name="Banfield J.F."/>
        </authorList>
    </citation>
    <scope>NUCLEOTIDE SEQUENCE</scope>
    <source>
        <strain evidence="4">NC_groundwater_763_Ag_S-0.2um_68_21</strain>
    </source>
</reference>
<accession>A0A932HY53</accession>
<dbReference type="AlphaFoldDB" id="A0A932HY53"/>
<proteinExistence type="predicted"/>
<feature type="transmembrane region" description="Helical" evidence="1">
    <location>
        <begin position="191"/>
        <end position="211"/>
    </location>
</feature>
<dbReference type="InterPro" id="IPR004013">
    <property type="entry name" value="PHP_dom"/>
</dbReference>
<keyword evidence="1" id="KW-0812">Transmembrane</keyword>
<comment type="caution">
    <text evidence="4">The sequence shown here is derived from an EMBL/GenBank/DDBJ whole genome shotgun (WGS) entry which is preliminary data.</text>
</comment>
<evidence type="ECO:0000259" key="3">
    <source>
        <dbReference type="SMART" id="SM00481"/>
    </source>
</evidence>
<feature type="signal peptide" evidence="2">
    <location>
        <begin position="1"/>
        <end position="20"/>
    </location>
</feature>
<sequence>MRLALLLAAALVLLPPAAPAQPARPAQPQAPASQRQSGLTPHRAVIHIHTTFSTGEFTAEEIVAKAKAAGITVVVFTDHDYVRMAWGPPPFRHLFSYSVDYRPSVLRIGVDEYYNTIEKLQRENPGMVLIPGIESAPFYYVTGGPLAGDLEIHDWRRHILLLGMGRQAVKKLPIQNNGLSTRYFSVLLPGWLMYLGGIFLSLVLLIFPGWLRWTGAALLLLNVMGAIDAHPFKSSPFSPYLGPRGMRPYQEIINYTEENGGFALWAHQGSLLGREKTGTAAMRTAPYTQVLHETVNFWGFDAIYEDNFKASLPGQEWDQYLVGYVNGLRPRPIWGYGGLDFHAESELGGRKRLTDIQNVFLLEEASEDAFFRALVNGRFYVSRGYTPARLQMNAFQVASPDGKAAATYGGEAQFGGAPRITFEVAAQDGSAVSVKAQLVRMGKVIRTFEGKTPLKVDFTDGDNFPFKRFYYRVDAQVDRSNHVITNPVFVRR</sequence>
<evidence type="ECO:0000313" key="5">
    <source>
        <dbReference type="Proteomes" id="UP000782312"/>
    </source>
</evidence>
<keyword evidence="2" id="KW-0732">Signal</keyword>
<evidence type="ECO:0000256" key="2">
    <source>
        <dbReference type="SAM" id="SignalP"/>
    </source>
</evidence>